<reference evidence="10 11" key="1">
    <citation type="journal article" date="2014" name="PLoS ONE">
        <title>Genome Information of Methylobacterium oryzae, a Plant-Probiotic Methylotroph in the Phyllosphere.</title>
        <authorList>
            <person name="Kwak M.J."/>
            <person name="Jeong H."/>
            <person name="Madhaiyan M."/>
            <person name="Lee Y."/>
            <person name="Sa T.M."/>
            <person name="Oh T.K."/>
            <person name="Kim J.F."/>
        </authorList>
    </citation>
    <scope>NUCLEOTIDE SEQUENCE [LARGE SCALE GENOMIC DNA]</scope>
    <source>
        <strain evidence="10 11">CBMB20</strain>
    </source>
</reference>
<dbReference type="AlphaFoldDB" id="A0A089NR29"/>
<keyword evidence="4 9" id="KW-1003">Cell membrane</keyword>
<evidence type="ECO:0000256" key="5">
    <source>
        <dbReference type="ARBA" id="ARBA00022692"/>
    </source>
</evidence>
<accession>A0A089NR29</accession>
<dbReference type="PRINTS" id="PR00952">
    <property type="entry name" value="TYPE3IMQPROT"/>
</dbReference>
<evidence type="ECO:0000256" key="1">
    <source>
        <dbReference type="ARBA" id="ARBA00004651"/>
    </source>
</evidence>
<dbReference type="EMBL" id="CP003811">
    <property type="protein sequence ID" value="AIQ89852.1"/>
    <property type="molecule type" value="Genomic_DNA"/>
</dbReference>
<evidence type="ECO:0000256" key="6">
    <source>
        <dbReference type="ARBA" id="ARBA00022989"/>
    </source>
</evidence>
<dbReference type="Pfam" id="PF01313">
    <property type="entry name" value="Bac_export_3"/>
    <property type="match status" value="1"/>
</dbReference>
<keyword evidence="10" id="KW-0966">Cell projection</keyword>
<dbReference type="NCBIfam" id="TIGR01402">
    <property type="entry name" value="fliQ"/>
    <property type="match status" value="1"/>
</dbReference>
<dbReference type="InterPro" id="IPR006305">
    <property type="entry name" value="FliQ"/>
</dbReference>
<dbReference type="HOGENOM" id="CLU_164516_0_1_5"/>
<keyword evidence="6 9" id="KW-1133">Transmembrane helix</keyword>
<name>A0A089NR29_9HYPH</name>
<evidence type="ECO:0000256" key="9">
    <source>
        <dbReference type="RuleBase" id="RU364090"/>
    </source>
</evidence>
<feature type="transmembrane region" description="Helical" evidence="9">
    <location>
        <begin position="12"/>
        <end position="35"/>
    </location>
</feature>
<dbReference type="KEGG" id="mor:MOC_2097"/>
<comment type="function">
    <text evidence="9">Role in flagellar biosynthesis.</text>
</comment>
<dbReference type="eggNOG" id="COG1987">
    <property type="taxonomic scope" value="Bacteria"/>
</dbReference>
<gene>
    <name evidence="9" type="primary">fliQ</name>
    <name evidence="10" type="ORF">MOC_2097</name>
</gene>
<keyword evidence="11" id="KW-1185">Reference proteome</keyword>
<proteinExistence type="inferred from homology"/>
<evidence type="ECO:0000256" key="8">
    <source>
        <dbReference type="ARBA" id="ARBA00023143"/>
    </source>
</evidence>
<dbReference type="GO" id="GO:0005886">
    <property type="term" value="C:plasma membrane"/>
    <property type="evidence" value="ECO:0007669"/>
    <property type="project" value="UniProtKB-SubCell"/>
</dbReference>
<dbReference type="GO" id="GO:0009425">
    <property type="term" value="C:bacterial-type flagellum basal body"/>
    <property type="evidence" value="ECO:0007669"/>
    <property type="project" value="UniProtKB-SubCell"/>
</dbReference>
<comment type="subcellular location">
    <subcellularLocation>
        <location evidence="1 9">Cell membrane</location>
        <topology evidence="1">Multi-pass membrane protein</topology>
    </subcellularLocation>
    <subcellularLocation>
        <location evidence="9">Bacterial flagellum basal body</location>
    </subcellularLocation>
</comment>
<evidence type="ECO:0000313" key="10">
    <source>
        <dbReference type="EMBL" id="AIQ89852.1"/>
    </source>
</evidence>
<evidence type="ECO:0000256" key="4">
    <source>
        <dbReference type="ARBA" id="ARBA00022475"/>
    </source>
</evidence>
<dbReference type="GO" id="GO:0009306">
    <property type="term" value="P:protein secretion"/>
    <property type="evidence" value="ECO:0007669"/>
    <property type="project" value="InterPro"/>
</dbReference>
<dbReference type="GO" id="GO:0044780">
    <property type="term" value="P:bacterial-type flagellum assembly"/>
    <property type="evidence" value="ECO:0007669"/>
    <property type="project" value="InterPro"/>
</dbReference>
<keyword evidence="10" id="KW-0969">Cilium</keyword>
<organism evidence="10 11">
    <name type="scientific">Methylobacterium oryzae CBMB20</name>
    <dbReference type="NCBI Taxonomy" id="693986"/>
    <lineage>
        <taxon>Bacteria</taxon>
        <taxon>Pseudomonadati</taxon>
        <taxon>Pseudomonadota</taxon>
        <taxon>Alphaproteobacteria</taxon>
        <taxon>Hyphomicrobiales</taxon>
        <taxon>Methylobacteriaceae</taxon>
        <taxon>Methylobacterium</taxon>
    </lineage>
</organism>
<keyword evidence="8 9" id="KW-0975">Bacterial flagellum</keyword>
<sequence>MNEIDALELVRAAIWTIIVASGPAVGAAMVVGILIALFQALTQIQEVTLTFVPKIVVVLLVMIVSGSFVGGQIYAFTEMVYGRIVTGFRAVSE</sequence>
<keyword evidence="5 9" id="KW-0812">Transmembrane</keyword>
<feature type="transmembrane region" description="Helical" evidence="9">
    <location>
        <begin position="55"/>
        <end position="76"/>
    </location>
</feature>
<evidence type="ECO:0000313" key="11">
    <source>
        <dbReference type="Proteomes" id="UP000029492"/>
    </source>
</evidence>
<dbReference type="NCBIfam" id="NF004671">
    <property type="entry name" value="PRK06010.1"/>
    <property type="match status" value="1"/>
</dbReference>
<dbReference type="GeneID" id="96604413"/>
<dbReference type="Proteomes" id="UP000029492">
    <property type="component" value="Chromosome"/>
</dbReference>
<evidence type="ECO:0000256" key="7">
    <source>
        <dbReference type="ARBA" id="ARBA00023136"/>
    </source>
</evidence>
<dbReference type="InterPro" id="IPR002191">
    <property type="entry name" value="Bac_export_3"/>
</dbReference>
<evidence type="ECO:0000256" key="2">
    <source>
        <dbReference type="ARBA" id="ARBA00006156"/>
    </source>
</evidence>
<keyword evidence="7 9" id="KW-0472">Membrane</keyword>
<dbReference type="PANTHER" id="PTHR34040:SF2">
    <property type="entry name" value="FLAGELLAR BIOSYNTHETIC PROTEIN FLIQ"/>
    <property type="match status" value="1"/>
</dbReference>
<comment type="similarity">
    <text evidence="2 9">Belongs to the FliQ/MopD/SpaQ family.</text>
</comment>
<dbReference type="PANTHER" id="PTHR34040">
    <property type="entry name" value="FLAGELLAR BIOSYNTHETIC PROTEIN FLIQ"/>
    <property type="match status" value="1"/>
</dbReference>
<protein>
    <recommendedName>
        <fullName evidence="3 9">Flagellar biosynthetic protein FliQ</fullName>
    </recommendedName>
</protein>
<dbReference type="PIRSF" id="PIRSF004669">
    <property type="entry name" value="FliQ"/>
    <property type="match status" value="1"/>
</dbReference>
<dbReference type="RefSeq" id="WP_043348590.1">
    <property type="nucleotide sequence ID" value="NZ_CP003811.1"/>
</dbReference>
<dbReference type="STRING" id="693986.MOC_2097"/>
<keyword evidence="10" id="KW-0282">Flagellum</keyword>
<evidence type="ECO:0000256" key="3">
    <source>
        <dbReference type="ARBA" id="ARBA00021718"/>
    </source>
</evidence>